<feature type="domain" description="Type VI secretion system component TssM1 N-terminal" evidence="3">
    <location>
        <begin position="200"/>
        <end position="456"/>
    </location>
</feature>
<reference evidence="5" key="1">
    <citation type="submission" date="2023-07" db="EMBL/GenBank/DDBJ databases">
        <title>The carbon used by Thiothrix.</title>
        <authorList>
            <person name="Chen L."/>
        </authorList>
    </citation>
    <scope>NUCLEOTIDE SEQUENCE [LARGE SCALE GENOMIC DNA]</scope>
</reference>
<keyword evidence="1" id="KW-0812">Transmembrane</keyword>
<organism evidence="4 5">
    <name type="scientific">Candidatus Thiothrix phosphatis</name>
    <dbReference type="NCBI Taxonomy" id="3112415"/>
    <lineage>
        <taxon>Bacteria</taxon>
        <taxon>Pseudomonadati</taxon>
        <taxon>Pseudomonadota</taxon>
        <taxon>Gammaproteobacteria</taxon>
        <taxon>Thiotrichales</taxon>
        <taxon>Thiotrichaceae</taxon>
        <taxon>Thiothrix</taxon>
    </lineage>
</organism>
<dbReference type="PANTHER" id="PTHR36153">
    <property type="entry name" value="INNER MEMBRANE PROTEIN-RELATED"/>
    <property type="match status" value="1"/>
</dbReference>
<dbReference type="InterPro" id="IPR027417">
    <property type="entry name" value="P-loop_NTPase"/>
</dbReference>
<dbReference type="InterPro" id="IPR017731">
    <property type="entry name" value="TssM1-like"/>
</dbReference>
<dbReference type="Pfam" id="PF06761">
    <property type="entry name" value="IcmF-related"/>
    <property type="match status" value="1"/>
</dbReference>
<feature type="transmembrane region" description="Helical" evidence="1">
    <location>
        <begin position="48"/>
        <end position="67"/>
    </location>
</feature>
<dbReference type="Pfam" id="PF14331">
    <property type="entry name" value="IcmF-related_N"/>
    <property type="match status" value="1"/>
</dbReference>
<name>A0ABU6CWV3_9GAMM</name>
<sequence length="1131" mass="125881">MAKLIGIFKQAWLVSLLGIMAVAALIYFLGPLLAFAGIHPFADEPNRYIAIGVLLLLWGLWHGWKALRARKKNQQMLDQLVQAKQPSSSPEELASKEEVGELSERLQDALQSLEKIRKDKGKANDAYLYQLPWYLIIGPPGAGKTTLLANSSLNFPLSDKYGKDAMRGVGGTRNCDWWFTDDAILLDTAGRYTTQDSQQAVDQASWLGFLDLLKQYRGRQPVNGVLVAVSLMEFLQQGAEARAQHAKAIRKRIQELHEHLGIRFPVYMLFTKADLVAGFMDFFDDLDREGREQVWGMTFPYVDDPASSSVGEFGAEFALLEERLQQQLVEKLERERGAERRRALYLFPQQFSSLRESLQEFLTQLYQPSRYEQTVMLRGVYFTSATQEGAPIDRIMASMASSFGVAPQQVSRFSMQGKSFFINRLLNGVVFNESGLAGANLKLARKLQWAQSIAAVGAVVLTLLVGMAWVVSYLNNRSFIATYGQQVAQVGQEAAALRPGDRPEAYLDVLDKARVLTWSYRDADTPVPWFARFGLSQARTLGEAMDDKYEALLKQGLTPYARQLLEQQIRASLTDPARTETLFNALKNYLFLGGQAPPGTPVSGMQAIDWNSDGQPGEEADRNIARHMQVVLTVSRDPAIDSQLVETARRALLETRADRPALDKLAYFQFKQESIEAAREYDFLIQQKKDLQNINFTFRKASQKPWTDNVPGFFTKAGYEKVFLPNYQLAAGRLARESWVLGPGVDRLGDPLQIASAFEKYYQADYIQGWNAFLQDIRPLPIKNVNDARAVFSGLTSNGGNILFRLMQEVSTETDFSPASADKGFFSFATAKPPPPLMAVDQAFQNIQDWTDEARFQTVGRVIDEVYATLNQEDVFGQLENNSLTNALGKLKGEGQKLPPPISDILLKTVDAASNQVTAVIKQEALKQFGGALEEAVGSFCQQKLQGLYPLADKGKAGVNLADFSEFFQRGGRVDQFREQQLQPAKVDAAMLDKVKGQLAAADRVRQAFFSTGGLNVNFTVKLAQADPQFPSVDLSIGSLSHVFSTVGDAQSYTWPNLGTQISAKAIPPPELGEPIPVTVNGDDWQLFRMVENNRFSLPNLQAVFEITPAASPNPFQVANNELRKFKCPAL</sequence>
<evidence type="ECO:0000313" key="4">
    <source>
        <dbReference type="EMBL" id="MEB4591283.1"/>
    </source>
</evidence>
<keyword evidence="1" id="KW-1133">Transmembrane helix</keyword>
<accession>A0ABU6CWV3</accession>
<keyword evidence="1" id="KW-0472">Membrane</keyword>
<evidence type="ECO:0000259" key="2">
    <source>
        <dbReference type="Pfam" id="PF06761"/>
    </source>
</evidence>
<feature type="transmembrane region" description="Helical" evidence="1">
    <location>
        <begin position="12"/>
        <end position="36"/>
    </location>
</feature>
<feature type="transmembrane region" description="Helical" evidence="1">
    <location>
        <begin position="452"/>
        <end position="474"/>
    </location>
</feature>
<feature type="domain" description="IcmF-related" evidence="2">
    <location>
        <begin position="507"/>
        <end position="815"/>
    </location>
</feature>
<dbReference type="Proteomes" id="UP001308005">
    <property type="component" value="Unassembled WGS sequence"/>
</dbReference>
<protein>
    <submittedName>
        <fullName evidence="4">Type VI secretion system membrane subunit TssM</fullName>
    </submittedName>
</protein>
<evidence type="ECO:0000313" key="5">
    <source>
        <dbReference type="Proteomes" id="UP001308005"/>
    </source>
</evidence>
<dbReference type="PANTHER" id="PTHR36153:SF1">
    <property type="entry name" value="TYPE VI SECRETION SYSTEM COMPONENT TSSM1"/>
    <property type="match status" value="1"/>
</dbReference>
<dbReference type="InterPro" id="IPR009612">
    <property type="entry name" value="IcmF-rel"/>
</dbReference>
<dbReference type="SUPFAM" id="SSF52540">
    <property type="entry name" value="P-loop containing nucleoside triphosphate hydrolases"/>
    <property type="match status" value="1"/>
</dbReference>
<proteinExistence type="predicted"/>
<evidence type="ECO:0000259" key="3">
    <source>
        <dbReference type="Pfam" id="PF14331"/>
    </source>
</evidence>
<gene>
    <name evidence="4" type="primary">tssM</name>
    <name evidence="4" type="ORF">VSS37_09865</name>
</gene>
<comment type="caution">
    <text evidence="4">The sequence shown here is derived from an EMBL/GenBank/DDBJ whole genome shotgun (WGS) entry which is preliminary data.</text>
</comment>
<dbReference type="EMBL" id="JAYMYJ010000093">
    <property type="protein sequence ID" value="MEB4591283.1"/>
    <property type="molecule type" value="Genomic_DNA"/>
</dbReference>
<dbReference type="NCBIfam" id="TIGR03348">
    <property type="entry name" value="VI_IcmF"/>
    <property type="match status" value="1"/>
</dbReference>
<keyword evidence="5" id="KW-1185">Reference proteome</keyword>
<dbReference type="InterPro" id="IPR025743">
    <property type="entry name" value="TssM1_N"/>
</dbReference>
<evidence type="ECO:0000256" key="1">
    <source>
        <dbReference type="SAM" id="Phobius"/>
    </source>
</evidence>
<dbReference type="RefSeq" id="WP_324694776.1">
    <property type="nucleotide sequence ID" value="NZ_JAYMYJ010000093.1"/>
</dbReference>
<dbReference type="InterPro" id="IPR053156">
    <property type="entry name" value="T6SS_TssM-like"/>
</dbReference>